<name>A0ABV1AIH7_9FIRM</name>
<feature type="transmembrane region" description="Helical" evidence="6">
    <location>
        <begin position="324"/>
        <end position="348"/>
    </location>
</feature>
<dbReference type="InterPro" id="IPR024923">
    <property type="entry name" value="PG_synth_SpoVB"/>
</dbReference>
<dbReference type="InterPro" id="IPR050833">
    <property type="entry name" value="Poly_Biosynth_Transport"/>
</dbReference>
<gene>
    <name evidence="7" type="ORF">WMO75_00285</name>
</gene>
<dbReference type="Pfam" id="PF01943">
    <property type="entry name" value="Polysacc_synt"/>
    <property type="match status" value="1"/>
</dbReference>
<feature type="transmembrane region" description="Helical" evidence="6">
    <location>
        <begin position="84"/>
        <end position="106"/>
    </location>
</feature>
<keyword evidence="4 6" id="KW-1133">Transmembrane helix</keyword>
<dbReference type="RefSeq" id="WP_302247392.1">
    <property type="nucleotide sequence ID" value="NZ_JBBMEI010000001.1"/>
</dbReference>
<dbReference type="PIRSF" id="PIRSF038958">
    <property type="entry name" value="PG_synth_SpoVB"/>
    <property type="match status" value="1"/>
</dbReference>
<dbReference type="PANTHER" id="PTHR30250">
    <property type="entry name" value="PST FAMILY PREDICTED COLANIC ACID TRANSPORTER"/>
    <property type="match status" value="1"/>
</dbReference>
<feature type="transmembrane region" description="Helical" evidence="6">
    <location>
        <begin position="158"/>
        <end position="176"/>
    </location>
</feature>
<proteinExistence type="predicted"/>
<reference evidence="7 8" key="1">
    <citation type="submission" date="2024-03" db="EMBL/GenBank/DDBJ databases">
        <title>Human intestinal bacterial collection.</title>
        <authorList>
            <person name="Pauvert C."/>
            <person name="Hitch T.C.A."/>
            <person name="Clavel T."/>
        </authorList>
    </citation>
    <scope>NUCLEOTIDE SEQUENCE [LARGE SCALE GENOMIC DNA]</scope>
    <source>
        <strain evidence="7 8">CLA-AA-H95</strain>
    </source>
</reference>
<keyword evidence="5 6" id="KW-0472">Membrane</keyword>
<feature type="transmembrane region" description="Helical" evidence="6">
    <location>
        <begin position="182"/>
        <end position="206"/>
    </location>
</feature>
<protein>
    <submittedName>
        <fullName evidence="7">Polysaccharide biosynthesis protein</fullName>
    </submittedName>
</protein>
<organism evidence="7 8">
    <name type="scientific">Blautia intestinihominis</name>
    <dbReference type="NCBI Taxonomy" id="3133152"/>
    <lineage>
        <taxon>Bacteria</taxon>
        <taxon>Bacillati</taxon>
        <taxon>Bacillota</taxon>
        <taxon>Clostridia</taxon>
        <taxon>Lachnospirales</taxon>
        <taxon>Lachnospiraceae</taxon>
        <taxon>Blautia</taxon>
    </lineage>
</organism>
<sequence>MSKKAFFKGTFLLTCAGLLSRVIGFFYRIFLSHAIGAEGIGLFQLAIPLQTLLLAVTASGIQTALSRLVAAHLATGEDKKARDFFCLGTFFAFALSCAASALLYLRADFFAVQILKEARTEELVRILSFSIPFATLHSCINSYYFARKKTEFPSGLQLIEQIVRVGSSYLLYLVCISEGTPVTAVIAAGGTLVSELVVAVLALLMISLHFQKYAHKIFHIELPFACLKEICRTAFPVTLNRLLLSVLAGIEVVLIPQRLRMYGLSVSESLSIYGIFTGLALPCILFPATITNSASMMLMPSVAEMQALGYRKRIRYVTWQTIRASLLLGFLCAFGFYCIGPFMGTVLFHSPTAGTYIQTLSFVCPFLYLNTTLTSILHGLGQTGRSLVHSALGILVRILFVVFAIPLAGIRGYLYGILFSEILSSSLHIYALMHNSIALPIDKKF</sequence>
<feature type="transmembrane region" description="Helical" evidence="6">
    <location>
        <begin position="126"/>
        <end position="146"/>
    </location>
</feature>
<dbReference type="Proteomes" id="UP001446032">
    <property type="component" value="Unassembled WGS sequence"/>
</dbReference>
<keyword evidence="2" id="KW-1003">Cell membrane</keyword>
<dbReference type="EMBL" id="JBBMEI010000001">
    <property type="protein sequence ID" value="MEQ2356789.1"/>
    <property type="molecule type" value="Genomic_DNA"/>
</dbReference>
<dbReference type="PANTHER" id="PTHR30250:SF21">
    <property type="entry name" value="LIPID II FLIPPASE MURJ"/>
    <property type="match status" value="1"/>
</dbReference>
<comment type="subcellular location">
    <subcellularLocation>
        <location evidence="1">Cell membrane</location>
        <topology evidence="1">Multi-pass membrane protein</topology>
    </subcellularLocation>
</comment>
<evidence type="ECO:0000256" key="6">
    <source>
        <dbReference type="SAM" id="Phobius"/>
    </source>
</evidence>
<evidence type="ECO:0000256" key="4">
    <source>
        <dbReference type="ARBA" id="ARBA00022989"/>
    </source>
</evidence>
<evidence type="ECO:0000256" key="2">
    <source>
        <dbReference type="ARBA" id="ARBA00022475"/>
    </source>
</evidence>
<accession>A0ABV1AIH7</accession>
<dbReference type="CDD" id="cd13124">
    <property type="entry name" value="MATE_SpoVB_like"/>
    <property type="match status" value="1"/>
</dbReference>
<feature type="transmembrane region" description="Helical" evidence="6">
    <location>
        <begin position="387"/>
        <end position="407"/>
    </location>
</feature>
<keyword evidence="8" id="KW-1185">Reference proteome</keyword>
<feature type="transmembrane region" description="Helical" evidence="6">
    <location>
        <begin position="242"/>
        <end position="259"/>
    </location>
</feature>
<comment type="caution">
    <text evidence="7">The sequence shown here is derived from an EMBL/GenBank/DDBJ whole genome shotgun (WGS) entry which is preliminary data.</text>
</comment>
<keyword evidence="3 6" id="KW-0812">Transmembrane</keyword>
<dbReference type="InterPro" id="IPR002797">
    <property type="entry name" value="Polysacc_synth"/>
</dbReference>
<feature type="transmembrane region" description="Helical" evidence="6">
    <location>
        <begin position="40"/>
        <end position="63"/>
    </location>
</feature>
<evidence type="ECO:0000313" key="7">
    <source>
        <dbReference type="EMBL" id="MEQ2356789.1"/>
    </source>
</evidence>
<feature type="transmembrane region" description="Helical" evidence="6">
    <location>
        <begin position="279"/>
        <end position="303"/>
    </location>
</feature>
<feature type="transmembrane region" description="Helical" evidence="6">
    <location>
        <begin position="360"/>
        <end position="380"/>
    </location>
</feature>
<evidence type="ECO:0000256" key="5">
    <source>
        <dbReference type="ARBA" id="ARBA00023136"/>
    </source>
</evidence>
<evidence type="ECO:0000313" key="8">
    <source>
        <dbReference type="Proteomes" id="UP001446032"/>
    </source>
</evidence>
<evidence type="ECO:0000256" key="3">
    <source>
        <dbReference type="ARBA" id="ARBA00022692"/>
    </source>
</evidence>
<evidence type="ECO:0000256" key="1">
    <source>
        <dbReference type="ARBA" id="ARBA00004651"/>
    </source>
</evidence>